<evidence type="ECO:0000256" key="2">
    <source>
        <dbReference type="ARBA" id="ARBA00022448"/>
    </source>
</evidence>
<dbReference type="Gene3D" id="1.10.110.10">
    <property type="entry name" value="Plant lipid-transfer and hydrophobic proteins"/>
    <property type="match status" value="1"/>
</dbReference>
<keyword evidence="7" id="KW-1185">Reference proteome</keyword>
<proteinExistence type="predicted"/>
<dbReference type="Proteomes" id="UP000237105">
    <property type="component" value="Unassembled WGS sequence"/>
</dbReference>
<dbReference type="InterPro" id="IPR036312">
    <property type="entry name" value="Bifun_inhib/LTP/seed_sf"/>
</dbReference>
<keyword evidence="3" id="KW-0446">Lipid-binding</keyword>
<feature type="domain" description="Bifunctional inhibitor/plant lipid transfer protein/seed storage helical" evidence="5">
    <location>
        <begin position="23"/>
        <end position="113"/>
    </location>
</feature>
<reference evidence="7" key="1">
    <citation type="submission" date="2016-06" db="EMBL/GenBank/DDBJ databases">
        <title>Parallel loss of symbiosis genes in relatives of nitrogen-fixing non-legume Parasponia.</title>
        <authorList>
            <person name="Van Velzen R."/>
            <person name="Holmer R."/>
            <person name="Bu F."/>
            <person name="Rutten L."/>
            <person name="Van Zeijl A."/>
            <person name="Liu W."/>
            <person name="Santuari L."/>
            <person name="Cao Q."/>
            <person name="Sharma T."/>
            <person name="Shen D."/>
            <person name="Roswanjaya Y."/>
            <person name="Wardhani T."/>
            <person name="Kalhor M.S."/>
            <person name="Jansen J."/>
            <person name="Van den Hoogen J."/>
            <person name="Gungor B."/>
            <person name="Hartog M."/>
            <person name="Hontelez J."/>
            <person name="Verver J."/>
            <person name="Yang W.-C."/>
            <person name="Schijlen E."/>
            <person name="Repin R."/>
            <person name="Schilthuizen M."/>
            <person name="Schranz E."/>
            <person name="Heidstra R."/>
            <person name="Miyata K."/>
            <person name="Fedorova E."/>
            <person name="Kohlen W."/>
            <person name="Bisseling T."/>
            <person name="Smit S."/>
            <person name="Geurts R."/>
        </authorList>
    </citation>
    <scope>NUCLEOTIDE SEQUENCE [LARGE SCALE GENOMIC DNA]</scope>
    <source>
        <strain evidence="7">cv. WU1-14</strain>
    </source>
</reference>
<protein>
    <submittedName>
        <fullName evidence="6">Bifunctional inhibitor/plant lipid transfer protein/seed storage helical domain containing protein</fullName>
    </submittedName>
</protein>
<dbReference type="AlphaFoldDB" id="A0A2P5DCS2"/>
<dbReference type="PANTHER" id="PTHR33286:SF7">
    <property type="entry name" value="BIFUNCTIONAL INHIBITOR_PLANT LIPID TRANSFER PROTEIN_SEED STORAGE HELICAL DOMAIN-CONTAINING PROTEIN"/>
    <property type="match status" value="1"/>
</dbReference>
<sequence>MRTNSSSVVLLSLARITLLVVVAVIVVVAPPIAKAATSPEQCKEERNKLVNDCRPVVLQGQNPSADCCQQVRVIHVECICPFVTPKFANLINAARTVKQIRGCGRNLPHNFKCGSEYY</sequence>
<feature type="signal peptide" evidence="4">
    <location>
        <begin position="1"/>
        <end position="35"/>
    </location>
</feature>
<dbReference type="SUPFAM" id="SSF47699">
    <property type="entry name" value="Bifunctional inhibitor/lipid-transfer protein/seed storage 2S albumin"/>
    <property type="match status" value="1"/>
</dbReference>
<dbReference type="InterPro" id="IPR016140">
    <property type="entry name" value="Bifunc_inhib/LTP/seed_store"/>
</dbReference>
<dbReference type="GO" id="GO:0008289">
    <property type="term" value="F:lipid binding"/>
    <property type="evidence" value="ECO:0007669"/>
    <property type="project" value="UniProtKB-KW"/>
</dbReference>
<dbReference type="EMBL" id="JXTB01000046">
    <property type="protein sequence ID" value="PON71091.1"/>
    <property type="molecule type" value="Genomic_DNA"/>
</dbReference>
<evidence type="ECO:0000313" key="6">
    <source>
        <dbReference type="EMBL" id="PON71091.1"/>
    </source>
</evidence>
<evidence type="ECO:0000256" key="3">
    <source>
        <dbReference type="ARBA" id="ARBA00023121"/>
    </source>
</evidence>
<gene>
    <name evidence="6" type="ORF">PanWU01x14_075300</name>
</gene>
<dbReference type="OrthoDB" id="1192318at2759"/>
<evidence type="ECO:0000313" key="7">
    <source>
        <dbReference type="Proteomes" id="UP000237105"/>
    </source>
</evidence>
<dbReference type="Pfam" id="PF14368">
    <property type="entry name" value="LTP_2"/>
    <property type="match status" value="1"/>
</dbReference>
<dbReference type="PANTHER" id="PTHR33286">
    <property type="entry name" value="BIFUNCTIONAL INHIBITOR/LIPID-TRANSFER PROTEIN/SEED STORAGE 2S ALBUMIN SUPERFAMILY PROTEIN"/>
    <property type="match status" value="1"/>
</dbReference>
<accession>A0A2P5DCS2</accession>
<comment type="function">
    <text evidence="1">Plant non-specific lipid-transfer proteins transfer phospholipids as well as galactolipids across membranes. May play a role in wax or cutin deposition in the cell walls of expanding epidermal cells and certain secretory tissues.</text>
</comment>
<evidence type="ECO:0000256" key="4">
    <source>
        <dbReference type="SAM" id="SignalP"/>
    </source>
</evidence>
<name>A0A2P5DCS2_PARAD</name>
<organism evidence="6 7">
    <name type="scientific">Parasponia andersonii</name>
    <name type="common">Sponia andersonii</name>
    <dbReference type="NCBI Taxonomy" id="3476"/>
    <lineage>
        <taxon>Eukaryota</taxon>
        <taxon>Viridiplantae</taxon>
        <taxon>Streptophyta</taxon>
        <taxon>Embryophyta</taxon>
        <taxon>Tracheophyta</taxon>
        <taxon>Spermatophyta</taxon>
        <taxon>Magnoliopsida</taxon>
        <taxon>eudicotyledons</taxon>
        <taxon>Gunneridae</taxon>
        <taxon>Pentapetalae</taxon>
        <taxon>rosids</taxon>
        <taxon>fabids</taxon>
        <taxon>Rosales</taxon>
        <taxon>Cannabaceae</taxon>
        <taxon>Parasponia</taxon>
    </lineage>
</organism>
<comment type="caution">
    <text evidence="6">The sequence shown here is derived from an EMBL/GenBank/DDBJ whole genome shotgun (WGS) entry which is preliminary data.</text>
</comment>
<feature type="chain" id="PRO_5015152665" evidence="4">
    <location>
        <begin position="36"/>
        <end position="118"/>
    </location>
</feature>
<evidence type="ECO:0000256" key="1">
    <source>
        <dbReference type="ARBA" id="ARBA00003211"/>
    </source>
</evidence>
<keyword evidence="4" id="KW-0732">Signal</keyword>
<evidence type="ECO:0000259" key="5">
    <source>
        <dbReference type="Pfam" id="PF14368"/>
    </source>
</evidence>
<keyword evidence="2" id="KW-0813">Transport</keyword>